<dbReference type="NCBIfam" id="TIGR03083">
    <property type="entry name" value="maleylpyruvate isomerase family mycothiol-dependent enzyme"/>
    <property type="match status" value="1"/>
</dbReference>
<dbReference type="InterPro" id="IPR034660">
    <property type="entry name" value="DinB/YfiT-like"/>
</dbReference>
<sequence length="220" mass="24215">MAWMELERQALAETLRDADPDAPTLCEGWTVRHLAAHLVQREHSPLHDAVDKLSHREPGSERYLTRLVEEARTEDGYLALVERFAAGLSPRSPMRWAGDRAHLLEYVIHHEDVRRAGSDPAEPRVLPTDLVRAIWEQVPTMARLGYRSSPVGVVFAVPGGPRKVVKKAHDAVVVVGDPVELALHSAGRRAAADVDVVGAPETLRRFEDDFPVTPAGSSAP</sequence>
<keyword evidence="3" id="KW-1185">Reference proteome</keyword>
<dbReference type="SUPFAM" id="SSF109854">
    <property type="entry name" value="DinB/YfiT-like putative metalloenzymes"/>
    <property type="match status" value="1"/>
</dbReference>
<dbReference type="GO" id="GO:0046872">
    <property type="term" value="F:metal ion binding"/>
    <property type="evidence" value="ECO:0007669"/>
    <property type="project" value="InterPro"/>
</dbReference>
<feature type="domain" description="Mycothiol-dependent maleylpyruvate isomerase metal-binding" evidence="1">
    <location>
        <begin position="10"/>
        <end position="87"/>
    </location>
</feature>
<dbReference type="RefSeq" id="WP_152195207.1">
    <property type="nucleotide sequence ID" value="NZ_VUKD01000003.1"/>
</dbReference>
<comment type="caution">
    <text evidence="2">The sequence shown here is derived from an EMBL/GenBank/DDBJ whole genome shotgun (WGS) entry which is preliminary data.</text>
</comment>
<dbReference type="AlphaFoldDB" id="A0A6N7EGA4"/>
<dbReference type="OrthoDB" id="3268903at2"/>
<organism evidence="2 3">
    <name type="scientific">Georgenia subflava</name>
    <dbReference type="NCBI Taxonomy" id="1622177"/>
    <lineage>
        <taxon>Bacteria</taxon>
        <taxon>Bacillati</taxon>
        <taxon>Actinomycetota</taxon>
        <taxon>Actinomycetes</taxon>
        <taxon>Micrococcales</taxon>
        <taxon>Bogoriellaceae</taxon>
        <taxon>Georgenia</taxon>
    </lineage>
</organism>
<dbReference type="Gene3D" id="1.20.120.450">
    <property type="entry name" value="dinb family like domain"/>
    <property type="match status" value="1"/>
</dbReference>
<reference evidence="2 3" key="1">
    <citation type="submission" date="2019-10" db="EMBL/GenBank/DDBJ databases">
        <title>Georgenia wutianyii sp. nov. and Georgenia yuyongxinii sp. nov. isolated from plateau pika (Ochotona curzoniae) in the Qinghai-Tibet plateau of China.</title>
        <authorList>
            <person name="Tian Z."/>
        </authorList>
    </citation>
    <scope>NUCLEOTIDE SEQUENCE [LARGE SCALE GENOMIC DNA]</scope>
    <source>
        <strain evidence="2 3">JCM 19765</strain>
    </source>
</reference>
<evidence type="ECO:0000313" key="2">
    <source>
        <dbReference type="EMBL" id="MPV35707.1"/>
    </source>
</evidence>
<evidence type="ECO:0000313" key="3">
    <source>
        <dbReference type="Proteomes" id="UP000437709"/>
    </source>
</evidence>
<name>A0A6N7EGA4_9MICO</name>
<evidence type="ECO:0000259" key="1">
    <source>
        <dbReference type="Pfam" id="PF11716"/>
    </source>
</evidence>
<gene>
    <name evidence="2" type="ORF">GB881_01345</name>
</gene>
<dbReference type="NCBIfam" id="TIGR03085">
    <property type="entry name" value="TIGR03085 family metal-binding protein"/>
    <property type="match status" value="1"/>
</dbReference>
<dbReference type="Proteomes" id="UP000437709">
    <property type="component" value="Unassembled WGS sequence"/>
</dbReference>
<dbReference type="Pfam" id="PF11716">
    <property type="entry name" value="MDMPI_N"/>
    <property type="match status" value="1"/>
</dbReference>
<dbReference type="InterPro" id="IPR017517">
    <property type="entry name" value="Maleyloyr_isom"/>
</dbReference>
<dbReference type="EMBL" id="WHPC01000003">
    <property type="protein sequence ID" value="MPV35707.1"/>
    <property type="molecule type" value="Genomic_DNA"/>
</dbReference>
<dbReference type="InterPro" id="IPR017519">
    <property type="entry name" value="CHP03085"/>
</dbReference>
<protein>
    <submittedName>
        <fullName evidence="2">TIGR03085 family protein</fullName>
    </submittedName>
</protein>
<proteinExistence type="predicted"/>
<dbReference type="InterPro" id="IPR024344">
    <property type="entry name" value="MDMPI_metal-binding"/>
</dbReference>
<accession>A0A6N7EGA4</accession>